<dbReference type="Proteomes" id="UP000573001">
    <property type="component" value="Unassembled WGS sequence"/>
</dbReference>
<accession>A0ABX2MG02</accession>
<dbReference type="RefSeq" id="WP_175352064.1">
    <property type="nucleotide sequence ID" value="NZ_BAAAWQ010000001.1"/>
</dbReference>
<evidence type="ECO:0000313" key="6">
    <source>
        <dbReference type="Proteomes" id="UP000573001"/>
    </source>
</evidence>
<evidence type="ECO:0000256" key="2">
    <source>
        <dbReference type="ARBA" id="ARBA00023326"/>
    </source>
</evidence>
<dbReference type="InterPro" id="IPR003961">
    <property type="entry name" value="FN3_dom"/>
</dbReference>
<feature type="domain" description="Fibronectin type-III" evidence="4">
    <location>
        <begin position="1764"/>
        <end position="1856"/>
    </location>
</feature>
<keyword evidence="3" id="KW-0812">Transmembrane</keyword>
<dbReference type="InterPro" id="IPR013320">
    <property type="entry name" value="ConA-like_dom_sf"/>
</dbReference>
<dbReference type="SUPFAM" id="SSF49265">
    <property type="entry name" value="Fibronectin type III"/>
    <property type="match status" value="1"/>
</dbReference>
<protein>
    <recommendedName>
        <fullName evidence="4">Fibronectin type-III domain-containing protein</fullName>
    </recommendedName>
</protein>
<keyword evidence="3" id="KW-1133">Transmembrane helix</keyword>
<dbReference type="EMBL" id="JABMCE010000082">
    <property type="protein sequence ID" value="NUU14591.1"/>
    <property type="molecule type" value="Genomic_DNA"/>
</dbReference>
<evidence type="ECO:0000259" key="4">
    <source>
        <dbReference type="PROSITE" id="PS50853"/>
    </source>
</evidence>
<sequence>MFASASARHRARPKLARRLAVLGAALVLGGVSVGITTGAANAIDANNVSGYAAETFTKATVSGVQAPAVPNNGAMVMTNSACLTAASGTGTASGTTIPGCATTATDAAGSGALRLTGAKGDQEGGIGATGAIPTGQGLDVTFNSYQYGGSQADGIVFYLATTDPYSPEVPTAIGAKGGSLGYSASKYNSTVVNTNGLANGYLGFGLDAFGNFHTTDYQGTGCTTTSSERVVVRGPGSGTSGYCLQPTTSNTATGLTNSNLSAGTTTSTRAAAKVPVEIVVNTGSSDIQSSGFSSALTQQTVPAKSWALIFKPLGTNQTTKMITGALPKLTDNSYGASSDWYDPTTGLPYKLTYGWVASTGGSTDVHEINQFTATSANGRTPVLAGTADVSDAKPQQGASGTYTVHPTTTTAGGAELGKVRISTTFENGVTPKAGTFTAGAYSCTTTGQKVVCTTPAALNVAAGSALPDLAIPYTSTAAIGTTVNATATIASTDALTTAPASAALVVQKVPTTTTASASSTQVTAGDTTTITANVVDGAGNKVPSGSVTFSEGTTVLCADVPVANGSASCADAVSTKGDHPVTVTYNGDATYAGSASSQTITATAKSTAFTIQASPAQIQYGQTSTVTVSGLPATATGNVTITQKDDSGQTSPFCTVPASAAKNPGCTTPTNFPAGGHTFTASYAGDETNAASTSQNVALVQVTKISTAPEVTVDGGSTATRTYGSSAPIATTGLPSDATGTVTYSIDGTELDTVPVGTGLSTPADLATGSHAVTVYYSGDATHSASTSTSAATLTVEKATTPITASASAAAPVHGDTVTFTTGGLPAGASGTVTFTDGTTVLCTATIVNQTASCAPATPLGTGTHAVTASWDGDSDHQAVTSTPVTVTVSKATSAIGATVQDARTASVAYGTAATFRATGLPSDADPTSAVTFVDAGEKTVATATAGDPTYTTSKDQPVGDLVLTAKWAGDADHTGSTALAVTLHVTKATLTITQTVDDSAQDTITHGQTAALATVGLPKGATGTVTYTGVDRNGKSVELGTGDASKSGAPVTTDEKLGAGDYTITAVWSGDDRYESATAATVDLVVTRAKPDLAGTVDGSSDHATTSYGTSVPVDVSGIPADATGTVDFSITTADGTAVFCIVTLPATSCTTPEQLPAGTYDVTATYSGDDDNAPNTTKSAVPLTIEKAVAPITLSASDDDPTYGAPITLTAGGLPADARGTVEFRDADGTLQCTGTISDGTATCDTEQPLAAGTHEVTATWTGDANHASVTSDAVAVTVAKATVTIDAAIDGHLALTVEYGTGATVTATRLPADADGDSVVTFTDGAGTIIGTATAAKPTLAIPTDQPVGDLDITATWEGDANHEPATADVVTLTVAKATVALTETVDQTSETTITHGDTATLEVDGIPKGATGTVTYTAVDANGVTTELGTGDAADTGAPVTTSKKLRTGAYTITAVYSGDDSHLTATAPEVRLFVAKATPQLAIGTAAPSTSYGTSTTVTVGGLPEDGQGTVTVTAKQGDTTVEVCTFNLPATTCATPVDLHAGEYELTATYSGDADHEVDTTAETTTLTVTKAATSVSVGDGSGTETSLGGTYGDPVTLPVSGLPTDATGTVEFQDEDGDTVCAVTLPATSCATPIDLPVGSHTVTPVYPGDADHAGSTGDPVTVVIAKAPTALTVAAGASHRWGSSTELTIGGLPEGATGSVVLSVNGAEICTIALPTSSCTTDVIEPGTVTVSATWGGDASYEGSSATTEATVSAIHTVNPTHVQSPSRTSGQLVWPAIQGAVSYQTTIATDQGLSKGVRTVTVHAPSTTSELDGLTAGTTYWYRVATVSASGTVLSTHDAVLVTAAAAAAATTPTSDPSAPTAAAPAPQGTLQVGQLAFTGPTVAVGMIGFGALLLMLAGALLLLARRLRDEQGPVGPLRKG</sequence>
<feature type="transmembrane region" description="Helical" evidence="3">
    <location>
        <begin position="1892"/>
        <end position="1913"/>
    </location>
</feature>
<gene>
    <name evidence="5" type="ORF">HP507_12210</name>
</gene>
<evidence type="ECO:0000256" key="3">
    <source>
        <dbReference type="SAM" id="Phobius"/>
    </source>
</evidence>
<keyword evidence="6" id="KW-1185">Reference proteome</keyword>
<keyword evidence="2" id="KW-0624">Polysaccharide degradation</keyword>
<dbReference type="InterPro" id="IPR036116">
    <property type="entry name" value="FN3_sf"/>
</dbReference>
<keyword evidence="2" id="KW-0119">Carbohydrate metabolism</keyword>
<keyword evidence="1" id="KW-0326">Glycosidase</keyword>
<name>A0ABX2MG02_9MICO</name>
<dbReference type="InterPro" id="IPR032109">
    <property type="entry name" value="Big_3_5"/>
</dbReference>
<dbReference type="Gene3D" id="2.60.40.10">
    <property type="entry name" value="Immunoglobulins"/>
    <property type="match status" value="8"/>
</dbReference>
<evidence type="ECO:0000313" key="5">
    <source>
        <dbReference type="EMBL" id="NUU14591.1"/>
    </source>
</evidence>
<dbReference type="InterPro" id="IPR013783">
    <property type="entry name" value="Ig-like_fold"/>
</dbReference>
<dbReference type="PROSITE" id="PS50853">
    <property type="entry name" value="FN3"/>
    <property type="match status" value="1"/>
</dbReference>
<proteinExistence type="predicted"/>
<dbReference type="Pfam" id="PF16640">
    <property type="entry name" value="Big_3_5"/>
    <property type="match status" value="6"/>
</dbReference>
<organism evidence="5 6">
    <name type="scientific">Curtobacterium pusillum</name>
    <dbReference type="NCBI Taxonomy" id="69373"/>
    <lineage>
        <taxon>Bacteria</taxon>
        <taxon>Bacillati</taxon>
        <taxon>Actinomycetota</taxon>
        <taxon>Actinomycetes</taxon>
        <taxon>Micrococcales</taxon>
        <taxon>Microbacteriaceae</taxon>
        <taxon>Curtobacterium</taxon>
    </lineage>
</organism>
<keyword evidence="3" id="KW-0472">Membrane</keyword>
<keyword evidence="1" id="KW-0378">Hydrolase</keyword>
<evidence type="ECO:0000256" key="1">
    <source>
        <dbReference type="ARBA" id="ARBA00023295"/>
    </source>
</evidence>
<reference evidence="5 6" key="1">
    <citation type="submission" date="2020-05" db="EMBL/GenBank/DDBJ databases">
        <title>Genome Sequencing of Type Strains.</title>
        <authorList>
            <person name="Lemaire J.F."/>
            <person name="Inderbitzin P."/>
            <person name="Gregorio O.A."/>
            <person name="Collins S.B."/>
            <person name="Wespe N."/>
            <person name="Knight-Connoni V."/>
        </authorList>
    </citation>
    <scope>NUCLEOTIDE SEQUENCE [LARGE SCALE GENOMIC DNA]</scope>
    <source>
        <strain evidence="5 6">ATCC 19096</strain>
    </source>
</reference>
<dbReference type="SUPFAM" id="SSF49899">
    <property type="entry name" value="Concanavalin A-like lectins/glucanases"/>
    <property type="match status" value="1"/>
</dbReference>
<comment type="caution">
    <text evidence="5">The sequence shown here is derived from an EMBL/GenBank/DDBJ whole genome shotgun (WGS) entry which is preliminary data.</text>
</comment>